<dbReference type="RefSeq" id="WP_126306687.1">
    <property type="nucleotide sequence ID" value="NZ_AP018449.1"/>
</dbReference>
<protein>
    <submittedName>
        <fullName evidence="1">Putative RNA-binding protein</fullName>
    </submittedName>
</protein>
<evidence type="ECO:0000313" key="1">
    <source>
        <dbReference type="EMBL" id="BBB90165.1"/>
    </source>
</evidence>
<sequence>MCEANVYLYRDDIGKEELFMEQVDKVVPQNGELYLENIFGQRKTIAARIRELSLVDHRVILEIVKESEAG</sequence>
<dbReference type="EMBL" id="AP018449">
    <property type="protein sequence ID" value="BBB90165.1"/>
    <property type="molecule type" value="Genomic_DNA"/>
</dbReference>
<dbReference type="AlphaFoldDB" id="A0A348AGG7"/>
<keyword evidence="2" id="KW-1185">Reference proteome</keyword>
<accession>A0A348AGG7</accession>
<dbReference type="KEGG" id="mana:MAMMFC1_00813"/>
<evidence type="ECO:0000313" key="2">
    <source>
        <dbReference type="Proteomes" id="UP000276437"/>
    </source>
</evidence>
<dbReference type="InterPro" id="IPR019300">
    <property type="entry name" value="CooT"/>
</dbReference>
<organism evidence="1 2">
    <name type="scientific">Methylomusa anaerophila</name>
    <dbReference type="NCBI Taxonomy" id="1930071"/>
    <lineage>
        <taxon>Bacteria</taxon>
        <taxon>Bacillati</taxon>
        <taxon>Bacillota</taxon>
        <taxon>Negativicutes</taxon>
        <taxon>Selenomonadales</taxon>
        <taxon>Sporomusaceae</taxon>
        <taxon>Methylomusa</taxon>
    </lineage>
</organism>
<dbReference type="Proteomes" id="UP000276437">
    <property type="component" value="Chromosome"/>
</dbReference>
<proteinExistence type="predicted"/>
<dbReference type="OrthoDB" id="5422162at2"/>
<gene>
    <name evidence="1" type="ORF">MAMMFC1_00813</name>
</gene>
<dbReference type="Pfam" id="PF10133">
    <property type="entry name" value="CooT"/>
    <property type="match status" value="1"/>
</dbReference>
<reference evidence="1 2" key="1">
    <citation type="journal article" date="2018" name="Int. J. Syst. Evol. Microbiol.">
        <title>Methylomusa anaerophila gen. nov., sp. nov., an anaerobic methanol-utilizing bacterium isolated from a microbial fuel cell.</title>
        <authorList>
            <person name="Amano N."/>
            <person name="Yamamuro A."/>
            <person name="Miyahara M."/>
            <person name="Kouzuma A."/>
            <person name="Abe T."/>
            <person name="Watanabe K."/>
        </authorList>
    </citation>
    <scope>NUCLEOTIDE SEQUENCE [LARGE SCALE GENOMIC DNA]</scope>
    <source>
        <strain evidence="1 2">MMFC1</strain>
    </source>
</reference>
<name>A0A348AGG7_9FIRM</name>